<dbReference type="GeneID" id="16994615"/>
<dbReference type="EMBL" id="AP006494">
    <property type="protein sequence ID" value="BAM80807.1"/>
    <property type="molecule type" value="Genomic_DNA"/>
</dbReference>
<dbReference type="RefSeq" id="XP_005536843.1">
    <property type="nucleotide sequence ID" value="XM_005536786.1"/>
</dbReference>
<reference evidence="3 4" key="1">
    <citation type="journal article" date="2004" name="Nature">
        <title>Genome sequence of the ultrasmall unicellular red alga Cyanidioschyzon merolae 10D.</title>
        <authorList>
            <person name="Matsuzaki M."/>
            <person name="Misumi O."/>
            <person name="Shin-i T."/>
            <person name="Maruyama S."/>
            <person name="Takahara M."/>
            <person name="Miyagishima S."/>
            <person name="Mori T."/>
            <person name="Nishida K."/>
            <person name="Yagisawa F."/>
            <person name="Nishida K."/>
            <person name="Yoshida Y."/>
            <person name="Nishimura Y."/>
            <person name="Nakao S."/>
            <person name="Kobayashi T."/>
            <person name="Momoyama Y."/>
            <person name="Higashiyama T."/>
            <person name="Minoda A."/>
            <person name="Sano M."/>
            <person name="Nomoto H."/>
            <person name="Oishi K."/>
            <person name="Hayashi H."/>
            <person name="Ohta F."/>
            <person name="Nishizaka S."/>
            <person name="Haga S."/>
            <person name="Miura S."/>
            <person name="Morishita T."/>
            <person name="Kabeya Y."/>
            <person name="Terasawa K."/>
            <person name="Suzuki Y."/>
            <person name="Ishii Y."/>
            <person name="Asakawa S."/>
            <person name="Takano H."/>
            <person name="Ohta N."/>
            <person name="Kuroiwa H."/>
            <person name="Tanaka K."/>
            <person name="Shimizu N."/>
            <person name="Sugano S."/>
            <person name="Sato N."/>
            <person name="Nozaki H."/>
            <person name="Ogasawara N."/>
            <person name="Kohara Y."/>
            <person name="Kuroiwa T."/>
        </authorList>
    </citation>
    <scope>NUCLEOTIDE SEQUENCE [LARGE SCALE GENOMIC DNA]</scope>
    <source>
        <strain evidence="3 4">10D</strain>
    </source>
</reference>
<evidence type="ECO:0000256" key="1">
    <source>
        <dbReference type="SAM" id="MobiDB-lite"/>
    </source>
</evidence>
<dbReference type="OrthoDB" id="510307at2759"/>
<dbReference type="KEGG" id="cme:CYME_CML211C"/>
<feature type="region of interest" description="Disordered" evidence="1">
    <location>
        <begin position="80"/>
        <end position="216"/>
    </location>
</feature>
<feature type="compositionally biased region" description="Polar residues" evidence="1">
    <location>
        <begin position="94"/>
        <end position="107"/>
    </location>
</feature>
<dbReference type="InterPro" id="IPR015797">
    <property type="entry name" value="NUDIX_hydrolase-like_dom_sf"/>
</dbReference>
<feature type="compositionally biased region" description="Low complexity" evidence="1">
    <location>
        <begin position="113"/>
        <end position="131"/>
    </location>
</feature>
<feature type="domain" description="Nudix hydrolase" evidence="2">
    <location>
        <begin position="333"/>
        <end position="471"/>
    </location>
</feature>
<reference evidence="3 4" key="2">
    <citation type="journal article" date="2007" name="BMC Biol.">
        <title>A 100%-complete sequence reveals unusually simple genomic features in the hot-spring red alga Cyanidioschyzon merolae.</title>
        <authorList>
            <person name="Nozaki H."/>
            <person name="Takano H."/>
            <person name="Misumi O."/>
            <person name="Terasawa K."/>
            <person name="Matsuzaki M."/>
            <person name="Maruyama S."/>
            <person name="Nishida K."/>
            <person name="Yagisawa F."/>
            <person name="Yoshida Y."/>
            <person name="Fujiwara T."/>
            <person name="Takio S."/>
            <person name="Tamura K."/>
            <person name="Chung S.J."/>
            <person name="Nakamura S."/>
            <person name="Kuroiwa H."/>
            <person name="Tanaka K."/>
            <person name="Sato N."/>
            <person name="Kuroiwa T."/>
        </authorList>
    </citation>
    <scope>NUCLEOTIDE SEQUENCE [LARGE SCALE GENOMIC DNA]</scope>
    <source>
        <strain evidence="3 4">10D</strain>
    </source>
</reference>
<sequence>MENDNRSQAQKEPDNAAAAAAAGTSTHRARKRKQRRGGQESSERGQSTGPSRQRQRGSFTSVVGFLAVVWLLREARRWDRNRRERRRSEAVSDDQASANVSSASQDVSAAYPSDSSELLATSSESLSGSAGQPRPSWRETIALQSDALVGERRPSVPESDASTAGKELVPETFPERSTGLQVDASGSALRHSAAVENESQDTGFGSQGKEETWESTSKSRLVSVIESEQQSISLLRQGDGDASVTLTEVEQRSMALEWTKHGTSDSLDESTRASNLLSASLFSSSAWQEPPAANVSAGRDAALEASRERVIVTNEFNEPLRVVTRAEMRRENLWHRATYVLVLNPERDRIYIQKRTPTKDIHPGMYDAAAGGVVQAGESYEESARRELAEELGLDLALEPVGPIRYESDLTRVFGQVYVAIFDPFEEPRQRIRPQAEEVEFVELVSIDDVMSQSGGRIFTEDTLIALRTFIEKQEANNSSKMIAAASETSESRLPANAESTVRQEVNDGESVHSSENRTWSSSPDPSGNVTSASTTESPHASVGDTANPLRLPDISVNRSTSPPIESFINDLDSTTFEESALRQRMASHQ</sequence>
<name>M1VDH7_CYAM1</name>
<dbReference type="STRING" id="280699.M1VDH7"/>
<feature type="compositionally biased region" description="Basic and acidic residues" evidence="1">
    <location>
        <begin position="80"/>
        <end position="90"/>
    </location>
</feature>
<organism evidence="3 4">
    <name type="scientific">Cyanidioschyzon merolae (strain NIES-3377 / 10D)</name>
    <name type="common">Unicellular red alga</name>
    <dbReference type="NCBI Taxonomy" id="280699"/>
    <lineage>
        <taxon>Eukaryota</taxon>
        <taxon>Rhodophyta</taxon>
        <taxon>Bangiophyceae</taxon>
        <taxon>Cyanidiales</taxon>
        <taxon>Cyanidiaceae</taxon>
        <taxon>Cyanidioschyzon</taxon>
    </lineage>
</organism>
<dbReference type="InterPro" id="IPR000086">
    <property type="entry name" value="NUDIX_hydrolase_dom"/>
</dbReference>
<dbReference type="PANTHER" id="PTHR10885">
    <property type="entry name" value="ISOPENTENYL-DIPHOSPHATE DELTA-ISOMERASE"/>
    <property type="match status" value="1"/>
</dbReference>
<dbReference type="SUPFAM" id="SSF55811">
    <property type="entry name" value="Nudix"/>
    <property type="match status" value="1"/>
</dbReference>
<feature type="region of interest" description="Disordered" evidence="1">
    <location>
        <begin position="1"/>
        <end position="58"/>
    </location>
</feature>
<feature type="compositionally biased region" description="Basic residues" evidence="1">
    <location>
        <begin position="27"/>
        <end position="36"/>
    </location>
</feature>
<dbReference type="Proteomes" id="UP000007014">
    <property type="component" value="Chromosome 12"/>
</dbReference>
<protein>
    <recommendedName>
        <fullName evidence="2">Nudix hydrolase domain-containing protein</fullName>
    </recommendedName>
</protein>
<keyword evidence="4" id="KW-1185">Reference proteome</keyword>
<evidence type="ECO:0000259" key="2">
    <source>
        <dbReference type="PROSITE" id="PS51462"/>
    </source>
</evidence>
<accession>M1VDH7</accession>
<feature type="region of interest" description="Disordered" evidence="1">
    <location>
        <begin position="481"/>
        <end position="571"/>
    </location>
</feature>
<feature type="compositionally biased region" description="Polar residues" evidence="1">
    <location>
        <begin position="44"/>
        <end position="58"/>
    </location>
</feature>
<gene>
    <name evidence="3" type="ORF">CYME_CML211C</name>
</gene>
<dbReference type="GO" id="GO:0003824">
    <property type="term" value="F:catalytic activity"/>
    <property type="evidence" value="ECO:0007669"/>
    <property type="project" value="UniProtKB-ARBA"/>
</dbReference>
<dbReference type="eggNOG" id="ENOG502RZMS">
    <property type="taxonomic scope" value="Eukaryota"/>
</dbReference>
<dbReference type="PROSITE" id="PS51462">
    <property type="entry name" value="NUDIX"/>
    <property type="match status" value="1"/>
</dbReference>
<evidence type="ECO:0000313" key="3">
    <source>
        <dbReference type="EMBL" id="BAM80807.1"/>
    </source>
</evidence>
<dbReference type="HOGENOM" id="CLU_462625_0_0_1"/>
<dbReference type="PANTHER" id="PTHR10885:SF0">
    <property type="entry name" value="ISOPENTENYL-DIPHOSPHATE DELTA-ISOMERASE"/>
    <property type="match status" value="1"/>
</dbReference>
<dbReference type="CDD" id="cd04697">
    <property type="entry name" value="NUDIX_Hydrolase"/>
    <property type="match status" value="1"/>
</dbReference>
<evidence type="ECO:0000313" key="4">
    <source>
        <dbReference type="Proteomes" id="UP000007014"/>
    </source>
</evidence>
<dbReference type="Gramene" id="CML211CT">
    <property type="protein sequence ID" value="CML211CT"/>
    <property type="gene ID" value="CML211C"/>
</dbReference>
<dbReference type="AlphaFoldDB" id="M1VDH7"/>
<dbReference type="Gene3D" id="3.90.79.10">
    <property type="entry name" value="Nucleoside Triphosphate Pyrophosphohydrolase"/>
    <property type="match status" value="1"/>
</dbReference>
<feature type="compositionally biased region" description="Polar residues" evidence="1">
    <location>
        <begin position="517"/>
        <end position="539"/>
    </location>
</feature>
<proteinExistence type="predicted"/>
<dbReference type="Pfam" id="PF00293">
    <property type="entry name" value="NUDIX"/>
    <property type="match status" value="1"/>
</dbReference>